<evidence type="ECO:0000259" key="1">
    <source>
        <dbReference type="Pfam" id="PF07589"/>
    </source>
</evidence>
<proteinExistence type="predicted"/>
<dbReference type="AlphaFoldDB" id="A0A5C6EDM0"/>
<sequence length="215" mass="21971">MSRLFIAICLIASLAGDGDAAVVLQLDTYKGAALSDDFAIGDTVTVRLSAVDAAGTGPDFTADDLRGFQVTLQAAGPAATTVDSAIGLETYGTGFNILPPTAGTYSGGNRVLAANAFPFITIPVASPYQLAEFSFDVGAADAGVTNISFTNVGAFDNTITFGNGPVNGYNLAGGQLTLAPKSFTVQAIPEPASFAILAVGVGGWCIRRRRRVPIS</sequence>
<dbReference type="NCBIfam" id="TIGR02595">
    <property type="entry name" value="PEP_CTERM"/>
    <property type="match status" value="1"/>
</dbReference>
<dbReference type="InterPro" id="IPR013424">
    <property type="entry name" value="Ice-binding_C"/>
</dbReference>
<evidence type="ECO:0000313" key="2">
    <source>
        <dbReference type="EMBL" id="TWU47132.1"/>
    </source>
</evidence>
<evidence type="ECO:0000313" key="3">
    <source>
        <dbReference type="Proteomes" id="UP000317977"/>
    </source>
</evidence>
<dbReference type="Pfam" id="PF07589">
    <property type="entry name" value="PEP-CTERM"/>
    <property type="match status" value="1"/>
</dbReference>
<dbReference type="Proteomes" id="UP000317977">
    <property type="component" value="Unassembled WGS sequence"/>
</dbReference>
<reference evidence="2 3" key="1">
    <citation type="submission" date="2019-02" db="EMBL/GenBank/DDBJ databases">
        <title>Deep-cultivation of Planctomycetes and their phenomic and genomic characterization uncovers novel biology.</title>
        <authorList>
            <person name="Wiegand S."/>
            <person name="Jogler M."/>
            <person name="Boedeker C."/>
            <person name="Pinto D."/>
            <person name="Vollmers J."/>
            <person name="Rivas-Marin E."/>
            <person name="Kohn T."/>
            <person name="Peeters S.H."/>
            <person name="Heuer A."/>
            <person name="Rast P."/>
            <person name="Oberbeckmann S."/>
            <person name="Bunk B."/>
            <person name="Jeske O."/>
            <person name="Meyerdierks A."/>
            <person name="Storesund J.E."/>
            <person name="Kallscheuer N."/>
            <person name="Luecker S."/>
            <person name="Lage O.M."/>
            <person name="Pohl T."/>
            <person name="Merkel B.J."/>
            <person name="Hornburger P."/>
            <person name="Mueller R.-W."/>
            <person name="Bruemmer F."/>
            <person name="Labrenz M."/>
            <person name="Spormann A.M."/>
            <person name="Op Den Camp H."/>
            <person name="Overmann J."/>
            <person name="Amann R."/>
            <person name="Jetten M.S.M."/>
            <person name="Mascher T."/>
            <person name="Medema M.H."/>
            <person name="Devos D.P."/>
            <person name="Kaster A.-K."/>
            <person name="Ovreas L."/>
            <person name="Rohde M."/>
            <person name="Galperin M.Y."/>
            <person name="Jogler C."/>
        </authorList>
    </citation>
    <scope>NUCLEOTIDE SEQUENCE [LARGE SCALE GENOMIC DNA]</scope>
    <source>
        <strain evidence="2 3">Poly59</strain>
    </source>
</reference>
<gene>
    <name evidence="2" type="ORF">Poly59_61070</name>
</gene>
<dbReference type="RefSeq" id="WP_186776586.1">
    <property type="nucleotide sequence ID" value="NZ_SJPX01000006.1"/>
</dbReference>
<name>A0A5C6EDM0_9BACT</name>
<accession>A0A5C6EDM0</accession>
<feature type="domain" description="Ice-binding protein C-terminal" evidence="1">
    <location>
        <begin position="187"/>
        <end position="209"/>
    </location>
</feature>
<comment type="caution">
    <text evidence="2">The sequence shown here is derived from an EMBL/GenBank/DDBJ whole genome shotgun (WGS) entry which is preliminary data.</text>
</comment>
<organism evidence="2 3">
    <name type="scientific">Rubripirellula reticaptiva</name>
    <dbReference type="NCBI Taxonomy" id="2528013"/>
    <lineage>
        <taxon>Bacteria</taxon>
        <taxon>Pseudomonadati</taxon>
        <taxon>Planctomycetota</taxon>
        <taxon>Planctomycetia</taxon>
        <taxon>Pirellulales</taxon>
        <taxon>Pirellulaceae</taxon>
        <taxon>Rubripirellula</taxon>
    </lineage>
</organism>
<dbReference type="EMBL" id="SJPX01000006">
    <property type="protein sequence ID" value="TWU47132.1"/>
    <property type="molecule type" value="Genomic_DNA"/>
</dbReference>
<protein>
    <recommendedName>
        <fullName evidence="1">Ice-binding protein C-terminal domain-containing protein</fullName>
    </recommendedName>
</protein>
<keyword evidence="3" id="KW-1185">Reference proteome</keyword>